<dbReference type="AlphaFoldDB" id="A0A150QN94"/>
<dbReference type="Gene3D" id="1.10.10.10">
    <property type="entry name" value="Winged helix-like DNA-binding domain superfamily/Winged helix DNA-binding domain"/>
    <property type="match status" value="1"/>
</dbReference>
<dbReference type="InterPro" id="IPR013325">
    <property type="entry name" value="RNA_pol_sigma_r2"/>
</dbReference>
<sequence>MACGVPARDRDDLLQIVLLAAWSAIQAGRYRPHPGADPRRALQAWLRGIAWRQAGHHLGRAHVRRELPVDAPRALTDQGSVAPEGGLLARAALRALAELPAPHRELLLAAAGPRPITAHARAHGLSPSTTARRLHLARKALARRIARRLW</sequence>
<name>A0A150QN94_SORCE</name>
<dbReference type="GO" id="GO:0006352">
    <property type="term" value="P:DNA-templated transcription initiation"/>
    <property type="evidence" value="ECO:0007669"/>
    <property type="project" value="InterPro"/>
</dbReference>
<evidence type="ECO:0008006" key="3">
    <source>
        <dbReference type="Google" id="ProtNLM"/>
    </source>
</evidence>
<proteinExistence type="predicted"/>
<evidence type="ECO:0000313" key="2">
    <source>
        <dbReference type="Proteomes" id="UP000075260"/>
    </source>
</evidence>
<comment type="caution">
    <text evidence="1">The sequence shown here is derived from an EMBL/GenBank/DDBJ whole genome shotgun (WGS) entry which is preliminary data.</text>
</comment>
<dbReference type="GO" id="GO:0003700">
    <property type="term" value="F:DNA-binding transcription factor activity"/>
    <property type="evidence" value="ECO:0007669"/>
    <property type="project" value="InterPro"/>
</dbReference>
<dbReference type="EMBL" id="JEMA01000470">
    <property type="protein sequence ID" value="KYF69440.1"/>
    <property type="molecule type" value="Genomic_DNA"/>
</dbReference>
<dbReference type="InterPro" id="IPR036388">
    <property type="entry name" value="WH-like_DNA-bd_sf"/>
</dbReference>
<protein>
    <recommendedName>
        <fullName evidence="3">RNA polymerase sigma factor 70 region 4 type 2 domain-containing protein</fullName>
    </recommendedName>
</protein>
<dbReference type="Gene3D" id="1.10.1740.10">
    <property type="match status" value="1"/>
</dbReference>
<organism evidence="1 2">
    <name type="scientific">Sorangium cellulosum</name>
    <name type="common">Polyangium cellulosum</name>
    <dbReference type="NCBI Taxonomy" id="56"/>
    <lineage>
        <taxon>Bacteria</taxon>
        <taxon>Pseudomonadati</taxon>
        <taxon>Myxococcota</taxon>
        <taxon>Polyangia</taxon>
        <taxon>Polyangiales</taxon>
        <taxon>Polyangiaceae</taxon>
        <taxon>Sorangium</taxon>
    </lineage>
</organism>
<reference evidence="1 2" key="1">
    <citation type="submission" date="2014-02" db="EMBL/GenBank/DDBJ databases">
        <title>The small core and large imbalanced accessory genome model reveals a collaborative survival strategy of Sorangium cellulosum strains in nature.</title>
        <authorList>
            <person name="Han K."/>
            <person name="Peng R."/>
            <person name="Blom J."/>
            <person name="Li Y.-Z."/>
        </authorList>
    </citation>
    <scope>NUCLEOTIDE SEQUENCE [LARGE SCALE GENOMIC DNA]</scope>
    <source>
        <strain evidence="1 2">So0008-312</strain>
    </source>
</reference>
<accession>A0A150QN94</accession>
<evidence type="ECO:0000313" key="1">
    <source>
        <dbReference type="EMBL" id="KYF69440.1"/>
    </source>
</evidence>
<dbReference type="SUPFAM" id="SSF88946">
    <property type="entry name" value="Sigma2 domain of RNA polymerase sigma factors"/>
    <property type="match status" value="1"/>
</dbReference>
<dbReference type="Proteomes" id="UP000075260">
    <property type="component" value="Unassembled WGS sequence"/>
</dbReference>
<gene>
    <name evidence="1" type="ORF">BE15_36085</name>
</gene>